<sequence>MFKEKLDMDITELLKSFGSSDAMEYETSQQLTQLKKENLAGLLLSLSQELSDDGKPPESRRSAGIVLKDSLDASAWMSIDKLKRLQIKDLLLKTLGSSISEAGQTAALVIGKIASIEPSKEWHQLLSCLLGNMTKKVSLNLKKATLESLGCICEGVSYDDLDQVEANSVLLAVVKGMDVAQHKSVRVAAATALNKALEFARTFFKDNTYRDYIISMLCETAMATEAEIRKAAFECLVSVASAYYDFMEPYMSALFELTSKAFKDEENIALQAVWFWICICDEEIRLSGVSYPHFRFIEKYKSTLVPLLLETLSKKDGKDIGDLSMAVGTCLGLIARILGNSIVRLVIFFVQEKLSKQDGVSRAVGAYVLGTILEGPSAERMSSRVSVVLPSLLTAWKDENSHVKGTIVWTLSRILEVLHKPATSFAISSGHLRRIIYFLLECLESSDVAYMVCGAIYHFAKGYEDFKGESSMLTHCLADITTSLIATAETTDVQLQSAAYETLSAVVRHSDLSKTSQIIKDLHLKMISKLSQISSKDIEKQGDLRALLMEETKSFILQAADKIMPLLIKVFKCESSTEHTETMLATGALAYAIGSKFEDYMPQFYEYLKMGLQNDNHQVRIVSVGVVGDICRALGDKMLSYCDDIMELLFENLSRDDSHPVKPPIFSCFGDMALAVGKNFGMHVDKVMLMMQKDVKLCGEIDVDDEEMLEYGNQLKRSIFEAYSAILQVLKNSKADLTLYSPRLLKFIEVVVKDADRDESLGKAAVELLGDLANALGPHISVFNLEMSK</sequence>
<reference evidence="1 2" key="2">
    <citation type="journal article" date="2022" name="Mol. Ecol. Resour.">
        <title>The genomes of chicory, endive, great burdock and yacon provide insights into Asteraceae paleo-polyploidization history and plant inulin production.</title>
        <authorList>
            <person name="Fan W."/>
            <person name="Wang S."/>
            <person name="Wang H."/>
            <person name="Wang A."/>
            <person name="Jiang F."/>
            <person name="Liu H."/>
            <person name="Zhao H."/>
            <person name="Xu D."/>
            <person name="Zhang Y."/>
        </authorList>
    </citation>
    <scope>NUCLEOTIDE SEQUENCE [LARGE SCALE GENOMIC DNA]</scope>
    <source>
        <strain evidence="2">cv. Punajuju</strain>
        <tissue evidence="1">Leaves</tissue>
    </source>
</reference>
<accession>A0ACB9GHY8</accession>
<dbReference type="Proteomes" id="UP001055811">
    <property type="component" value="Linkage Group LG02"/>
</dbReference>
<reference evidence="2" key="1">
    <citation type="journal article" date="2022" name="Mol. Ecol. Resour.">
        <title>The genomes of chicory, endive, great burdock and yacon provide insights into Asteraceae palaeo-polyploidization history and plant inulin production.</title>
        <authorList>
            <person name="Fan W."/>
            <person name="Wang S."/>
            <person name="Wang H."/>
            <person name="Wang A."/>
            <person name="Jiang F."/>
            <person name="Liu H."/>
            <person name="Zhao H."/>
            <person name="Xu D."/>
            <person name="Zhang Y."/>
        </authorList>
    </citation>
    <scope>NUCLEOTIDE SEQUENCE [LARGE SCALE GENOMIC DNA]</scope>
    <source>
        <strain evidence="2">cv. Punajuju</strain>
    </source>
</reference>
<proteinExistence type="predicted"/>
<protein>
    <submittedName>
        <fullName evidence="1">Uncharacterized protein</fullName>
    </submittedName>
</protein>
<gene>
    <name evidence="1" type="ORF">L2E82_13144</name>
</gene>
<evidence type="ECO:0000313" key="2">
    <source>
        <dbReference type="Proteomes" id="UP001055811"/>
    </source>
</evidence>
<keyword evidence="2" id="KW-1185">Reference proteome</keyword>
<comment type="caution">
    <text evidence="1">The sequence shown here is derived from an EMBL/GenBank/DDBJ whole genome shotgun (WGS) entry which is preliminary data.</text>
</comment>
<evidence type="ECO:0000313" key="1">
    <source>
        <dbReference type="EMBL" id="KAI3783082.1"/>
    </source>
</evidence>
<organism evidence="1 2">
    <name type="scientific">Cichorium intybus</name>
    <name type="common">Chicory</name>
    <dbReference type="NCBI Taxonomy" id="13427"/>
    <lineage>
        <taxon>Eukaryota</taxon>
        <taxon>Viridiplantae</taxon>
        <taxon>Streptophyta</taxon>
        <taxon>Embryophyta</taxon>
        <taxon>Tracheophyta</taxon>
        <taxon>Spermatophyta</taxon>
        <taxon>Magnoliopsida</taxon>
        <taxon>eudicotyledons</taxon>
        <taxon>Gunneridae</taxon>
        <taxon>Pentapetalae</taxon>
        <taxon>asterids</taxon>
        <taxon>campanulids</taxon>
        <taxon>Asterales</taxon>
        <taxon>Asteraceae</taxon>
        <taxon>Cichorioideae</taxon>
        <taxon>Cichorieae</taxon>
        <taxon>Cichoriinae</taxon>
        <taxon>Cichorium</taxon>
    </lineage>
</organism>
<name>A0ACB9GHY8_CICIN</name>
<dbReference type="EMBL" id="CM042010">
    <property type="protein sequence ID" value="KAI3783082.1"/>
    <property type="molecule type" value="Genomic_DNA"/>
</dbReference>